<evidence type="ECO:0000313" key="6">
    <source>
        <dbReference type="EMBL" id="KAK7266731.1"/>
    </source>
</evidence>
<dbReference type="GO" id="GO:0003677">
    <property type="term" value="F:DNA binding"/>
    <property type="evidence" value="ECO:0007669"/>
    <property type="project" value="UniProtKB-KW"/>
</dbReference>
<evidence type="ECO:0008006" key="8">
    <source>
        <dbReference type="Google" id="ProtNLM"/>
    </source>
</evidence>
<dbReference type="InterPro" id="IPR015300">
    <property type="entry name" value="DNA-bd_pseudobarrel_sf"/>
</dbReference>
<accession>A0AAN9F1V6</accession>
<keyword evidence="2" id="KW-0805">Transcription regulation</keyword>
<comment type="caution">
    <text evidence="6">The sequence shown here is derived from an EMBL/GenBank/DDBJ whole genome shotgun (WGS) entry which is preliminary data.</text>
</comment>
<sequence length="142" mass="16389">MPTHYKDNPSLYVSPVVLLDVFLLKKSTKEIMAANQNMETQRVLGELIVYHDASKDYFDVEKQFLVSHHNSLGLNWNIYTPEGKAFKFLFHEGFVTLTGRVVGGWKDFYQEETINNGDKVVFQYLGFSKFNYIREAAPANVQ</sequence>
<dbReference type="Gene3D" id="2.40.330.10">
    <property type="entry name" value="DNA-binding pseudobarrel domain"/>
    <property type="match status" value="1"/>
</dbReference>
<evidence type="ECO:0000313" key="7">
    <source>
        <dbReference type="Proteomes" id="UP001372338"/>
    </source>
</evidence>
<dbReference type="SUPFAM" id="SSF101936">
    <property type="entry name" value="DNA-binding pseudobarrel domain"/>
    <property type="match status" value="1"/>
</dbReference>
<dbReference type="Proteomes" id="UP001372338">
    <property type="component" value="Unassembled WGS sequence"/>
</dbReference>
<evidence type="ECO:0000256" key="5">
    <source>
        <dbReference type="ARBA" id="ARBA00023242"/>
    </source>
</evidence>
<keyword evidence="5" id="KW-0539">Nucleus</keyword>
<dbReference type="GO" id="GO:0005634">
    <property type="term" value="C:nucleus"/>
    <property type="evidence" value="ECO:0007669"/>
    <property type="project" value="UniProtKB-SubCell"/>
</dbReference>
<organism evidence="6 7">
    <name type="scientific">Crotalaria pallida</name>
    <name type="common">Smooth rattlebox</name>
    <name type="synonym">Crotalaria striata</name>
    <dbReference type="NCBI Taxonomy" id="3830"/>
    <lineage>
        <taxon>Eukaryota</taxon>
        <taxon>Viridiplantae</taxon>
        <taxon>Streptophyta</taxon>
        <taxon>Embryophyta</taxon>
        <taxon>Tracheophyta</taxon>
        <taxon>Spermatophyta</taxon>
        <taxon>Magnoliopsida</taxon>
        <taxon>eudicotyledons</taxon>
        <taxon>Gunneridae</taxon>
        <taxon>Pentapetalae</taxon>
        <taxon>rosids</taxon>
        <taxon>fabids</taxon>
        <taxon>Fabales</taxon>
        <taxon>Fabaceae</taxon>
        <taxon>Papilionoideae</taxon>
        <taxon>50 kb inversion clade</taxon>
        <taxon>genistoids sensu lato</taxon>
        <taxon>core genistoids</taxon>
        <taxon>Crotalarieae</taxon>
        <taxon>Crotalaria</taxon>
    </lineage>
</organism>
<evidence type="ECO:0000256" key="1">
    <source>
        <dbReference type="ARBA" id="ARBA00004123"/>
    </source>
</evidence>
<gene>
    <name evidence="6" type="ORF">RIF29_19382</name>
</gene>
<reference evidence="6 7" key="1">
    <citation type="submission" date="2024-01" db="EMBL/GenBank/DDBJ databases">
        <title>The genomes of 5 underutilized Papilionoideae crops provide insights into root nodulation and disease resistanc.</title>
        <authorList>
            <person name="Yuan L."/>
        </authorList>
    </citation>
    <scope>NUCLEOTIDE SEQUENCE [LARGE SCALE GENOMIC DNA]</scope>
    <source>
        <strain evidence="6">ZHUSHIDOU_FW_LH</strain>
        <tissue evidence="6">Leaf</tissue>
    </source>
</reference>
<comment type="subcellular location">
    <subcellularLocation>
        <location evidence="1">Nucleus</location>
    </subcellularLocation>
</comment>
<evidence type="ECO:0000256" key="2">
    <source>
        <dbReference type="ARBA" id="ARBA00023015"/>
    </source>
</evidence>
<protein>
    <recommendedName>
        <fullName evidence="8">TF-B3 domain-containing protein</fullName>
    </recommendedName>
</protein>
<proteinExistence type="predicted"/>
<keyword evidence="3" id="KW-0238">DNA-binding</keyword>
<name>A0AAN9F1V6_CROPI</name>
<keyword evidence="4" id="KW-0804">Transcription</keyword>
<evidence type="ECO:0000256" key="3">
    <source>
        <dbReference type="ARBA" id="ARBA00023125"/>
    </source>
</evidence>
<evidence type="ECO:0000256" key="4">
    <source>
        <dbReference type="ARBA" id="ARBA00023163"/>
    </source>
</evidence>
<dbReference type="AlphaFoldDB" id="A0AAN9F1V6"/>
<keyword evidence="7" id="KW-1185">Reference proteome</keyword>
<dbReference type="EMBL" id="JAYWIO010000004">
    <property type="protein sequence ID" value="KAK7266731.1"/>
    <property type="molecule type" value="Genomic_DNA"/>
</dbReference>